<organism evidence="2 3">
    <name type="scientific">Desulfurispira natronophila</name>
    <dbReference type="NCBI Taxonomy" id="682562"/>
    <lineage>
        <taxon>Bacteria</taxon>
        <taxon>Pseudomonadati</taxon>
        <taxon>Chrysiogenota</taxon>
        <taxon>Chrysiogenia</taxon>
        <taxon>Chrysiogenales</taxon>
        <taxon>Chrysiogenaceae</taxon>
        <taxon>Desulfurispira</taxon>
    </lineage>
</organism>
<accession>A0A7W8DG71</accession>
<dbReference type="SUPFAM" id="SSF53474">
    <property type="entry name" value="alpha/beta-Hydrolases"/>
    <property type="match status" value="1"/>
</dbReference>
<gene>
    <name evidence="2" type="ORF">HNR37_000411</name>
</gene>
<proteinExistence type="predicted"/>
<dbReference type="GO" id="GO:0008474">
    <property type="term" value="F:palmitoyl-(protein) hydrolase activity"/>
    <property type="evidence" value="ECO:0007669"/>
    <property type="project" value="TreeGrafter"/>
</dbReference>
<dbReference type="InterPro" id="IPR052382">
    <property type="entry name" value="ABHD10_acyl-thioesterase"/>
</dbReference>
<sequence>MATVNPASLTISDLPCQWNLQHRSQDDVVVYIHGFGSSMHSSKAVTIESALTSRGYSFLRFTFDDMQAPFFFGLTVPRMVQQLRNIVESLHRCYQRVHLIGSSLGAMVLVRYVEGGASPAVRSLTTLAGSFDFYANRMASMGAEGVQQWRQEGSMSFYHYGADAWLPLGIDFLQDVEAYTPYTLQTHLPLLLIHGQQDETVEWQQSQRMHEALPHSHLQLYPRGDHSLMGEISAIISDIAAHLLPLSQSNSDSVSDCVHSPAVRRIIEEELS</sequence>
<comment type="caution">
    <text evidence="2">The sequence shown here is derived from an EMBL/GenBank/DDBJ whole genome shotgun (WGS) entry which is preliminary data.</text>
</comment>
<dbReference type="PANTHER" id="PTHR16138:SF7">
    <property type="entry name" value="PALMITOYL-PROTEIN THIOESTERASE ABHD10, MITOCHONDRIAL"/>
    <property type="match status" value="1"/>
</dbReference>
<protein>
    <submittedName>
        <fullName evidence="2">Uncharacterized protein</fullName>
    </submittedName>
</protein>
<dbReference type="Gene3D" id="3.40.50.1820">
    <property type="entry name" value="alpha/beta hydrolase"/>
    <property type="match status" value="1"/>
</dbReference>
<dbReference type="Pfam" id="PF05728">
    <property type="entry name" value="UPF0227"/>
    <property type="match status" value="1"/>
</dbReference>
<dbReference type="AlphaFoldDB" id="A0A7W8DG71"/>
<dbReference type="EMBL" id="JACHID010000002">
    <property type="protein sequence ID" value="MBB5021105.1"/>
    <property type="molecule type" value="Genomic_DNA"/>
</dbReference>
<keyword evidence="1" id="KW-0378">Hydrolase</keyword>
<dbReference type="RefSeq" id="WP_183729166.1">
    <property type="nucleotide sequence ID" value="NZ_JACHID010000002.1"/>
</dbReference>
<dbReference type="PANTHER" id="PTHR16138">
    <property type="entry name" value="MYCOPHENOLIC ACID ACYL-GLUCURONIDE ESTERASE, MITOCHONDRIAL"/>
    <property type="match status" value="1"/>
</dbReference>
<evidence type="ECO:0000313" key="3">
    <source>
        <dbReference type="Proteomes" id="UP000528322"/>
    </source>
</evidence>
<evidence type="ECO:0000313" key="2">
    <source>
        <dbReference type="EMBL" id="MBB5021105.1"/>
    </source>
</evidence>
<name>A0A7W8DG71_9BACT</name>
<dbReference type="GO" id="GO:0004553">
    <property type="term" value="F:hydrolase activity, hydrolyzing O-glycosyl compounds"/>
    <property type="evidence" value="ECO:0007669"/>
    <property type="project" value="TreeGrafter"/>
</dbReference>
<dbReference type="Proteomes" id="UP000528322">
    <property type="component" value="Unassembled WGS sequence"/>
</dbReference>
<evidence type="ECO:0000256" key="1">
    <source>
        <dbReference type="ARBA" id="ARBA00022801"/>
    </source>
</evidence>
<keyword evidence="3" id="KW-1185">Reference proteome</keyword>
<dbReference type="InterPro" id="IPR008886">
    <property type="entry name" value="UPF0227/Esterase_YqiA"/>
</dbReference>
<dbReference type="InterPro" id="IPR029058">
    <property type="entry name" value="AB_hydrolase_fold"/>
</dbReference>
<reference evidence="2 3" key="1">
    <citation type="submission" date="2020-08" db="EMBL/GenBank/DDBJ databases">
        <title>Genomic Encyclopedia of Type Strains, Phase IV (KMG-IV): sequencing the most valuable type-strain genomes for metagenomic binning, comparative biology and taxonomic classification.</title>
        <authorList>
            <person name="Goeker M."/>
        </authorList>
    </citation>
    <scope>NUCLEOTIDE SEQUENCE [LARGE SCALE GENOMIC DNA]</scope>
    <source>
        <strain evidence="2 3">DSM 22071</strain>
    </source>
</reference>